<keyword evidence="1" id="KW-1133">Transmembrane helix</keyword>
<feature type="domain" description="WxL Interacting Protein peptidoglycan binding" evidence="2">
    <location>
        <begin position="9"/>
        <end position="127"/>
    </location>
</feature>
<dbReference type="Proteomes" id="UP000371977">
    <property type="component" value="Unassembled WGS sequence"/>
</dbReference>
<reference evidence="4 5" key="1">
    <citation type="submission" date="2019-01" db="EMBL/GenBank/DDBJ databases">
        <title>Weissella sp. nov., a novel lactic acid bacterium isolated from animal feces.</title>
        <authorList>
            <person name="Wang L.-T."/>
        </authorList>
    </citation>
    <scope>NUCLEOTIDE SEQUENCE [LARGE SCALE GENOMIC DNA]</scope>
    <source>
        <strain evidence="4 5">8H-2</strain>
    </source>
</reference>
<dbReference type="InterPro" id="IPR010317">
    <property type="entry name" value="WxLIP_PGBD"/>
</dbReference>
<protein>
    <submittedName>
        <fullName evidence="4">DUF916 and DUF3324 domain-containing protein</fullName>
    </submittedName>
</protein>
<sequence length="347" mass="38445">MSANGVISYSVSPVLPSNQARGDVSYFDLLMDPGQTQTVQVNMNNAGSKTAKIEVSVVSAKTNVNGIVQYTPNKIKADQSLKYNLENLVSAPKIVTLAPGASTTIDVNVAMPNVALSGQIAGALNFKQLDQAKTTDGKGFAVNNAYQYAVALLMQQNTTTLAPSLHLHKVSATQLNNRNVITANLQNSRAGYLNNMSVHANVTGKTVKGVHYHLDKAMMQMAPNTNFDLPIPVSNQGSLNQGQYSKPLQAGKYHLTMTVYGQKDSNGKYMDTVAGKQVHYDYRWTFARDFTVSAKHAGDLNKRDVTINHQNNWWWIILVLVLILLWWFFIIWKRRKKDQDEEVPTQD</sequence>
<dbReference type="AlphaFoldDB" id="A0A6C2C558"/>
<evidence type="ECO:0000313" key="4">
    <source>
        <dbReference type="EMBL" id="TYC49130.1"/>
    </source>
</evidence>
<evidence type="ECO:0000313" key="5">
    <source>
        <dbReference type="Proteomes" id="UP000371977"/>
    </source>
</evidence>
<comment type="caution">
    <text evidence="4">The sequence shown here is derived from an EMBL/GenBank/DDBJ whole genome shotgun (WGS) entry which is preliminary data.</text>
</comment>
<evidence type="ECO:0000259" key="2">
    <source>
        <dbReference type="Pfam" id="PF06030"/>
    </source>
</evidence>
<feature type="domain" description="WxL Interacting Protein host binding" evidence="3">
    <location>
        <begin position="138"/>
        <end position="302"/>
    </location>
</feature>
<dbReference type="InterPro" id="IPR021759">
    <property type="entry name" value="WxLIP_HBD"/>
</dbReference>
<dbReference type="Pfam" id="PF11797">
    <property type="entry name" value="WxLIP_HBD"/>
    <property type="match status" value="1"/>
</dbReference>
<dbReference type="OrthoDB" id="2148359at2"/>
<evidence type="ECO:0000259" key="3">
    <source>
        <dbReference type="Pfam" id="PF11797"/>
    </source>
</evidence>
<name>A0A6C2C558_9LACO</name>
<dbReference type="Pfam" id="PF06030">
    <property type="entry name" value="WxLIP_PGBD"/>
    <property type="match status" value="1"/>
</dbReference>
<evidence type="ECO:0000256" key="1">
    <source>
        <dbReference type="SAM" id="Phobius"/>
    </source>
</evidence>
<proteinExistence type="predicted"/>
<keyword evidence="5" id="KW-1185">Reference proteome</keyword>
<gene>
    <name evidence="4" type="ORF">ESZ50_06685</name>
</gene>
<keyword evidence="1" id="KW-0472">Membrane</keyword>
<organism evidence="4 5">
    <name type="scientific">Weissella muntiaci</name>
    <dbReference type="NCBI Taxonomy" id="2508881"/>
    <lineage>
        <taxon>Bacteria</taxon>
        <taxon>Bacillati</taxon>
        <taxon>Bacillota</taxon>
        <taxon>Bacilli</taxon>
        <taxon>Lactobacillales</taxon>
        <taxon>Lactobacillaceae</taxon>
        <taxon>Weissella</taxon>
    </lineage>
</organism>
<keyword evidence="1" id="KW-0812">Transmembrane</keyword>
<feature type="transmembrane region" description="Helical" evidence="1">
    <location>
        <begin position="313"/>
        <end position="332"/>
    </location>
</feature>
<accession>A0A6C2C558</accession>
<dbReference type="EMBL" id="SDGZ01000015">
    <property type="protein sequence ID" value="TYC49130.1"/>
    <property type="molecule type" value="Genomic_DNA"/>
</dbReference>